<protein>
    <recommendedName>
        <fullName evidence="3">MalT-like TPR region domain-containing protein</fullName>
    </recommendedName>
</protein>
<reference evidence="2" key="1">
    <citation type="submission" date="2016-12" db="EMBL/GenBank/DDBJ databases">
        <authorList>
            <person name="Varghese N."/>
            <person name="Submissions S."/>
        </authorList>
    </citation>
    <scope>NUCLEOTIDE SEQUENCE [LARGE SCALE GENOMIC DNA]</scope>
    <source>
        <strain evidence="2">DSM 45599</strain>
    </source>
</reference>
<gene>
    <name evidence="1" type="ORF">SAMN04489832_5856</name>
</gene>
<sequence length="105" mass="11339">MSALEDAERALSEEPVVASKRLSPFDGTSFAIEAARCFLSIGNLTEAHRRLENALTRHSAERVRSGLLAQLMLVTALLGRGLLDEACVVTHQVSERAAGLPQPRS</sequence>
<evidence type="ECO:0008006" key="3">
    <source>
        <dbReference type="Google" id="ProtNLM"/>
    </source>
</evidence>
<evidence type="ECO:0000313" key="1">
    <source>
        <dbReference type="EMBL" id="SIN35739.1"/>
    </source>
</evidence>
<organism evidence="1 2">
    <name type="scientific">Micromonospora cremea</name>
    <dbReference type="NCBI Taxonomy" id="709881"/>
    <lineage>
        <taxon>Bacteria</taxon>
        <taxon>Bacillati</taxon>
        <taxon>Actinomycetota</taxon>
        <taxon>Actinomycetes</taxon>
        <taxon>Micromonosporales</taxon>
        <taxon>Micromonosporaceae</taxon>
        <taxon>Micromonospora</taxon>
    </lineage>
</organism>
<name>A0A1N6ANZ1_9ACTN</name>
<accession>A0A1N6ANZ1</accession>
<proteinExistence type="predicted"/>
<dbReference type="STRING" id="709881.SAMN04489832_5856"/>
<dbReference type="EMBL" id="FSQT01000002">
    <property type="protein sequence ID" value="SIN35739.1"/>
    <property type="molecule type" value="Genomic_DNA"/>
</dbReference>
<dbReference type="OrthoDB" id="3213425at2"/>
<dbReference type="Proteomes" id="UP000185124">
    <property type="component" value="Unassembled WGS sequence"/>
</dbReference>
<keyword evidence="2" id="KW-1185">Reference proteome</keyword>
<dbReference type="RefSeq" id="WP_143728546.1">
    <property type="nucleotide sequence ID" value="NZ_FSQT01000002.1"/>
</dbReference>
<evidence type="ECO:0000313" key="2">
    <source>
        <dbReference type="Proteomes" id="UP000185124"/>
    </source>
</evidence>
<dbReference type="AlphaFoldDB" id="A0A1N6ANZ1"/>